<accession>A0A179EXU5</accession>
<dbReference type="KEGG" id="pchm:VFPPC_17102"/>
<dbReference type="GO" id="GO:0003700">
    <property type="term" value="F:DNA-binding transcription factor activity"/>
    <property type="evidence" value="ECO:0007669"/>
    <property type="project" value="InterPro"/>
</dbReference>
<reference evidence="2 3" key="1">
    <citation type="journal article" date="2016" name="PLoS Pathog.">
        <title>Biosynthesis of antibiotic leucinostatins in bio-control fungus Purpureocillium lilacinum and their inhibition on phytophthora revealed by genome mining.</title>
        <authorList>
            <person name="Wang G."/>
            <person name="Liu Z."/>
            <person name="Lin R."/>
            <person name="Li E."/>
            <person name="Mao Z."/>
            <person name="Ling J."/>
            <person name="Yang Y."/>
            <person name="Yin W.B."/>
            <person name="Xie B."/>
        </authorList>
    </citation>
    <scope>NUCLEOTIDE SEQUENCE [LARGE SCALE GENOMIC DNA]</scope>
    <source>
        <strain evidence="2">170</strain>
    </source>
</reference>
<sequence length="188" mass="21503">MSDLKWPATASTSARRKEPRTTTNLSPEQLARKRANDRVSQRAARERTKQYIARLECEIRHLISQINRNETIEELTRRNQKLTDEVNFLRKYLTLRNGEVSWTASRGLNYVDEHLSDLCLALPSFPYQPACQQANIPINAAPVNTVSPPTEFWYTENQMMPMTNNNSSSKLPHTGTGQQNQGSSVSRR</sequence>
<evidence type="ECO:0000313" key="2">
    <source>
        <dbReference type="EMBL" id="OAQ57739.1"/>
    </source>
</evidence>
<dbReference type="AlphaFoldDB" id="A0A179EXU5"/>
<feature type="region of interest" description="Disordered" evidence="1">
    <location>
        <begin position="1"/>
        <end position="43"/>
    </location>
</feature>
<dbReference type="PANTHER" id="PTHR37012:SF2">
    <property type="entry name" value="BZIP DOMAIN-CONTAINING PROTEIN-RELATED"/>
    <property type="match status" value="1"/>
</dbReference>
<dbReference type="InterPro" id="IPR046347">
    <property type="entry name" value="bZIP_sf"/>
</dbReference>
<dbReference type="EMBL" id="LSBJ02000015">
    <property type="protein sequence ID" value="OAQ57739.1"/>
    <property type="molecule type" value="Genomic_DNA"/>
</dbReference>
<dbReference type="PANTHER" id="PTHR37012">
    <property type="entry name" value="B-ZIP TRANSCRIPTION FACTOR (EUROFUNG)-RELATED"/>
    <property type="match status" value="1"/>
</dbReference>
<keyword evidence="3" id="KW-1185">Reference proteome</keyword>
<dbReference type="Gene3D" id="1.20.5.170">
    <property type="match status" value="1"/>
</dbReference>
<comment type="caution">
    <text evidence="2">The sequence shown here is derived from an EMBL/GenBank/DDBJ whole genome shotgun (WGS) entry which is preliminary data.</text>
</comment>
<name>A0A179EXU5_METCM</name>
<gene>
    <name evidence="2" type="ORF">VFPPC_17102</name>
</gene>
<dbReference type="RefSeq" id="XP_018136023.1">
    <property type="nucleotide sequence ID" value="XM_018294851.1"/>
</dbReference>
<feature type="compositionally biased region" description="Basic and acidic residues" evidence="1">
    <location>
        <begin position="30"/>
        <end position="43"/>
    </location>
</feature>
<evidence type="ECO:0000313" key="3">
    <source>
        <dbReference type="Proteomes" id="UP000078397"/>
    </source>
</evidence>
<organism evidence="2 3">
    <name type="scientific">Pochonia chlamydosporia 170</name>
    <dbReference type="NCBI Taxonomy" id="1380566"/>
    <lineage>
        <taxon>Eukaryota</taxon>
        <taxon>Fungi</taxon>
        <taxon>Dikarya</taxon>
        <taxon>Ascomycota</taxon>
        <taxon>Pezizomycotina</taxon>
        <taxon>Sordariomycetes</taxon>
        <taxon>Hypocreomycetidae</taxon>
        <taxon>Hypocreales</taxon>
        <taxon>Clavicipitaceae</taxon>
        <taxon>Pochonia</taxon>
    </lineage>
</organism>
<protein>
    <submittedName>
        <fullName evidence="2">BZIP transcription factor domain-containing protein</fullName>
    </submittedName>
</protein>
<feature type="region of interest" description="Disordered" evidence="1">
    <location>
        <begin position="161"/>
        <end position="188"/>
    </location>
</feature>
<dbReference type="GeneID" id="28858845"/>
<dbReference type="CDD" id="cd14688">
    <property type="entry name" value="bZIP_YAP"/>
    <property type="match status" value="1"/>
</dbReference>
<dbReference type="OrthoDB" id="3535998at2759"/>
<dbReference type="SUPFAM" id="SSF57959">
    <property type="entry name" value="Leucine zipper domain"/>
    <property type="match status" value="1"/>
</dbReference>
<dbReference type="Proteomes" id="UP000078397">
    <property type="component" value="Unassembled WGS sequence"/>
</dbReference>
<evidence type="ECO:0000256" key="1">
    <source>
        <dbReference type="SAM" id="MobiDB-lite"/>
    </source>
</evidence>
<proteinExistence type="predicted"/>